<dbReference type="Proteomes" id="UP000836387">
    <property type="component" value="Unassembled WGS sequence"/>
</dbReference>
<keyword evidence="2" id="KW-1185">Reference proteome</keyword>
<name>A0ACA9TDE4_BIOOC</name>
<evidence type="ECO:0000313" key="2">
    <source>
        <dbReference type="Proteomes" id="UP000836387"/>
    </source>
</evidence>
<accession>A0ACA9TDE4</accession>
<organism evidence="1 2">
    <name type="scientific">Clonostachys rosea f. rosea IK726</name>
    <dbReference type="NCBI Taxonomy" id="1349383"/>
    <lineage>
        <taxon>Eukaryota</taxon>
        <taxon>Fungi</taxon>
        <taxon>Dikarya</taxon>
        <taxon>Ascomycota</taxon>
        <taxon>Pezizomycotina</taxon>
        <taxon>Sordariomycetes</taxon>
        <taxon>Hypocreomycetidae</taxon>
        <taxon>Hypocreales</taxon>
        <taxon>Bionectriaceae</taxon>
        <taxon>Clonostachys</taxon>
    </lineage>
</organism>
<gene>
    <name evidence="1" type="ORF">CRV2_00007307</name>
</gene>
<protein>
    <submittedName>
        <fullName evidence="1">Uncharacterized protein</fullName>
    </submittedName>
</protein>
<proteinExistence type="predicted"/>
<sequence length="92" mass="9720">MSLDTQTSNDASNQAPDRHGTNLRQAAEPASAGSSLPTGTKGKRKHAQPHFATHGPDAISRHTPEGNSEKSQARGRPIAQFIMQVTGSNFNG</sequence>
<dbReference type="EMBL" id="CADEHS020000003">
    <property type="protein sequence ID" value="CAG9938878.1"/>
    <property type="molecule type" value="Genomic_DNA"/>
</dbReference>
<reference evidence="1" key="2">
    <citation type="submission" date="2021-10" db="EMBL/GenBank/DDBJ databases">
        <authorList>
            <person name="Piombo E."/>
        </authorList>
    </citation>
    <scope>NUCLEOTIDE SEQUENCE</scope>
</reference>
<evidence type="ECO:0000313" key="1">
    <source>
        <dbReference type="EMBL" id="CAG9938878.1"/>
    </source>
</evidence>
<comment type="caution">
    <text evidence="1">The sequence shown here is derived from an EMBL/GenBank/DDBJ whole genome shotgun (WGS) entry which is preliminary data.</text>
</comment>
<reference evidence="1" key="1">
    <citation type="submission" date="2020-04" db="EMBL/GenBank/DDBJ databases">
        <authorList>
            <person name="Broberg M."/>
        </authorList>
    </citation>
    <scope>NUCLEOTIDE SEQUENCE</scope>
</reference>